<feature type="region of interest" description="Disordered" evidence="5">
    <location>
        <begin position="79"/>
        <end position="101"/>
    </location>
</feature>
<evidence type="ECO:0000256" key="1">
    <source>
        <dbReference type="ARBA" id="ARBA00012468"/>
    </source>
</evidence>
<dbReference type="InterPro" id="IPR040409">
    <property type="entry name" value="PCS-like"/>
</dbReference>
<sequence>MSTATSPTLSSLPPHFSRRSSLASSVNYTNSWNDLISCQSPLRKQLSRTNSIRSTLSPSTSILLDQAITDAITQIQQTKAKETTEPSVSSQLRSSALPNPSFYKRQLPNSCIPFNSERGKQLFRRSLDSGCLESYFSLSMHFLTQAEPAFCGLASLCMILNALEVDPLRQWKGVWRWYDESLLDCCRPLDDIKQHGITLPEFTCLAKCNGLNVTTRRPDETTKQQFIDDVKRTCENDAEYMVVSYDRGSLGQTGTGHFSPIGGFDEAELMVLVLDVARFKYPPYWVKVDTLWEALHPVDTSTGKSRGYTILARGTKPYVSTALSQLAVNGDSWSRLSDVLFRQIPSSLVNLPKNTSLQGLISFIVSEIPSENDSIVEHRLKLFISPLVTEMPVDDGAGAASQDAIAGLSLEEYVSGLDVLLHHIARTEMYKLVSESMVFKTRGVPVCGSVSRAGSMPSSPLVRKQSLHHNEEDDVCDFLAFLTIFLYAFLSYQPMCDALTPALANQVKSIVNIDQDPQIDLVVKKEVAFLREQIAALNELIVSS</sequence>
<dbReference type="FunFam" id="3.90.70.30:FF:000001">
    <property type="entry name" value="Glutathione gamma-glutamylcysteinyltransferase 1"/>
    <property type="match status" value="1"/>
</dbReference>
<feature type="compositionally biased region" description="Polar residues" evidence="5">
    <location>
        <begin position="85"/>
        <end position="98"/>
    </location>
</feature>
<dbReference type="OrthoDB" id="448954at2759"/>
<evidence type="ECO:0000256" key="2">
    <source>
        <dbReference type="ARBA" id="ARBA00022539"/>
    </source>
</evidence>
<dbReference type="PANTHER" id="PTHR33447:SF2">
    <property type="entry name" value="GLUTATHIONE GAMMA-GLUTAMYLCYSTEINYLTRANSFERASE"/>
    <property type="match status" value="1"/>
</dbReference>
<accession>A0A507C707</accession>
<protein>
    <recommendedName>
        <fullName evidence="1">glutathione gamma-glutamylcysteinyltransferase</fullName>
        <ecNumber evidence="1">2.3.2.15</ecNumber>
    </recommendedName>
</protein>
<evidence type="ECO:0000259" key="6">
    <source>
        <dbReference type="PROSITE" id="PS51443"/>
    </source>
</evidence>
<dbReference type="PANTHER" id="PTHR33447">
    <property type="entry name" value="GLUTATHIONE GAMMA-GLUTAMYLCYSTEINYLTRANSFERASE"/>
    <property type="match status" value="1"/>
</dbReference>
<dbReference type="GO" id="GO:0098849">
    <property type="term" value="P:cellular detoxification of cadmium ion"/>
    <property type="evidence" value="ECO:0007669"/>
    <property type="project" value="TreeGrafter"/>
</dbReference>
<dbReference type="Gene3D" id="3.90.70.30">
    <property type="entry name" value="Phytochelatin synthase, N-terminal domain"/>
    <property type="match status" value="1"/>
</dbReference>
<dbReference type="InterPro" id="IPR038156">
    <property type="entry name" value="PCS_N_sf"/>
</dbReference>
<dbReference type="EC" id="2.3.2.15" evidence="1"/>
<dbReference type="GO" id="GO:0010273">
    <property type="term" value="P:detoxification of copper ion"/>
    <property type="evidence" value="ECO:0007669"/>
    <property type="project" value="TreeGrafter"/>
</dbReference>
<dbReference type="EMBL" id="QEAO01000017">
    <property type="protein sequence ID" value="TPX33844.1"/>
    <property type="molecule type" value="Genomic_DNA"/>
</dbReference>
<dbReference type="GeneID" id="42004534"/>
<dbReference type="AlphaFoldDB" id="A0A507C707"/>
<dbReference type="RefSeq" id="XP_031024728.1">
    <property type="nucleotide sequence ID" value="XM_031169237.1"/>
</dbReference>
<keyword evidence="3" id="KW-0808">Transferase</keyword>
<dbReference type="InterPro" id="IPR038765">
    <property type="entry name" value="Papain-like_cys_pep_sf"/>
</dbReference>
<dbReference type="Pfam" id="PF05023">
    <property type="entry name" value="Phytochelatin"/>
    <property type="match status" value="1"/>
</dbReference>
<organism evidence="7 8">
    <name type="scientific">Synchytrium microbalum</name>
    <dbReference type="NCBI Taxonomy" id="1806994"/>
    <lineage>
        <taxon>Eukaryota</taxon>
        <taxon>Fungi</taxon>
        <taxon>Fungi incertae sedis</taxon>
        <taxon>Chytridiomycota</taxon>
        <taxon>Chytridiomycota incertae sedis</taxon>
        <taxon>Chytridiomycetes</taxon>
        <taxon>Synchytriales</taxon>
        <taxon>Synchytriaceae</taxon>
        <taxon>Synchytrium</taxon>
    </lineage>
</organism>
<dbReference type="GO" id="GO:0046938">
    <property type="term" value="P:phytochelatin biosynthetic process"/>
    <property type="evidence" value="ECO:0007669"/>
    <property type="project" value="InterPro"/>
</dbReference>
<evidence type="ECO:0000313" key="7">
    <source>
        <dbReference type="EMBL" id="TPX33844.1"/>
    </source>
</evidence>
<keyword evidence="2" id="KW-0104">Cadmium</keyword>
<keyword evidence="8" id="KW-1185">Reference proteome</keyword>
<proteinExistence type="predicted"/>
<dbReference type="Proteomes" id="UP000319731">
    <property type="component" value="Unassembled WGS sequence"/>
</dbReference>
<dbReference type="GO" id="GO:0016756">
    <property type="term" value="F:glutathione gamma-glutamylcysteinyltransferase activity"/>
    <property type="evidence" value="ECO:0007669"/>
    <property type="project" value="UniProtKB-EC"/>
</dbReference>
<feature type="domain" description="Peptidase C83" evidence="6">
    <location>
        <begin position="97"/>
        <end position="316"/>
    </location>
</feature>
<dbReference type="InterPro" id="IPR007719">
    <property type="entry name" value="PCS_N"/>
</dbReference>
<evidence type="ECO:0000313" key="8">
    <source>
        <dbReference type="Proteomes" id="UP000319731"/>
    </source>
</evidence>
<gene>
    <name evidence="7" type="ORF">SmJEL517_g03309</name>
</gene>
<dbReference type="PROSITE" id="PS51443">
    <property type="entry name" value="PCS"/>
    <property type="match status" value="1"/>
</dbReference>
<keyword evidence="4" id="KW-0479">Metal-binding</keyword>
<dbReference type="GO" id="GO:0046872">
    <property type="term" value="F:metal ion binding"/>
    <property type="evidence" value="ECO:0007669"/>
    <property type="project" value="UniProtKB-KW"/>
</dbReference>
<comment type="caution">
    <text evidence="7">The sequence shown here is derived from an EMBL/GenBank/DDBJ whole genome shotgun (WGS) entry which is preliminary data.</text>
</comment>
<reference evidence="7 8" key="1">
    <citation type="journal article" date="2019" name="Sci. Rep.">
        <title>Comparative genomics of chytrid fungi reveal insights into the obligate biotrophic and pathogenic lifestyle of Synchytrium endobioticum.</title>
        <authorList>
            <person name="van de Vossenberg B.T.L.H."/>
            <person name="Warris S."/>
            <person name="Nguyen H.D.T."/>
            <person name="van Gent-Pelzer M.P.E."/>
            <person name="Joly D.L."/>
            <person name="van de Geest H.C."/>
            <person name="Bonants P.J.M."/>
            <person name="Smith D.S."/>
            <person name="Levesque C.A."/>
            <person name="van der Lee T.A.J."/>
        </authorList>
    </citation>
    <scope>NUCLEOTIDE SEQUENCE [LARGE SCALE GENOMIC DNA]</scope>
    <source>
        <strain evidence="7 8">JEL517</strain>
    </source>
</reference>
<dbReference type="SUPFAM" id="SSF54001">
    <property type="entry name" value="Cysteine proteinases"/>
    <property type="match status" value="1"/>
</dbReference>
<evidence type="ECO:0000256" key="4">
    <source>
        <dbReference type="ARBA" id="ARBA00022723"/>
    </source>
</evidence>
<evidence type="ECO:0000256" key="3">
    <source>
        <dbReference type="ARBA" id="ARBA00022679"/>
    </source>
</evidence>
<name>A0A507C707_9FUNG</name>
<evidence type="ECO:0000256" key="5">
    <source>
        <dbReference type="SAM" id="MobiDB-lite"/>
    </source>
</evidence>